<keyword evidence="2" id="KW-0813">Transport</keyword>
<evidence type="ECO:0000256" key="7">
    <source>
        <dbReference type="SAM" id="Phobius"/>
    </source>
</evidence>
<keyword evidence="6 7" id="KW-0472">Membrane</keyword>
<protein>
    <submittedName>
        <fullName evidence="8">MFS transporter</fullName>
    </submittedName>
</protein>
<feature type="transmembrane region" description="Helical" evidence="7">
    <location>
        <begin position="309"/>
        <end position="333"/>
    </location>
</feature>
<evidence type="ECO:0000313" key="8">
    <source>
        <dbReference type="EMBL" id="HJC41597.1"/>
    </source>
</evidence>
<dbReference type="Pfam" id="PF07690">
    <property type="entry name" value="MFS_1"/>
    <property type="match status" value="1"/>
</dbReference>
<dbReference type="Gene3D" id="1.20.1250.20">
    <property type="entry name" value="MFS general substrate transporter like domains"/>
    <property type="match status" value="1"/>
</dbReference>
<comment type="subcellular location">
    <subcellularLocation>
        <location evidence="1">Cell membrane</location>
        <topology evidence="1">Multi-pass membrane protein</topology>
    </subcellularLocation>
</comment>
<proteinExistence type="predicted"/>
<dbReference type="GO" id="GO:0022857">
    <property type="term" value="F:transmembrane transporter activity"/>
    <property type="evidence" value="ECO:0007669"/>
    <property type="project" value="InterPro"/>
</dbReference>
<feature type="transmembrane region" description="Helical" evidence="7">
    <location>
        <begin position="218"/>
        <end position="243"/>
    </location>
</feature>
<evidence type="ECO:0000256" key="6">
    <source>
        <dbReference type="ARBA" id="ARBA00023136"/>
    </source>
</evidence>
<feature type="transmembrane region" description="Helical" evidence="7">
    <location>
        <begin position="165"/>
        <end position="186"/>
    </location>
</feature>
<organism evidence="8 9">
    <name type="scientific">Candidatus Intestinimonas pullistercoris</name>
    <dbReference type="NCBI Taxonomy" id="2838623"/>
    <lineage>
        <taxon>Bacteria</taxon>
        <taxon>Bacillati</taxon>
        <taxon>Bacillota</taxon>
        <taxon>Clostridia</taxon>
        <taxon>Eubacteriales</taxon>
        <taxon>Intestinimonas</taxon>
    </lineage>
</organism>
<keyword evidence="5 7" id="KW-1133">Transmembrane helix</keyword>
<dbReference type="PANTHER" id="PTHR43266:SF10">
    <property type="entry name" value="BACILYSIN EXPORTER BACE-RELATED"/>
    <property type="match status" value="1"/>
</dbReference>
<feature type="transmembrane region" description="Helical" evidence="7">
    <location>
        <begin position="255"/>
        <end position="276"/>
    </location>
</feature>
<comment type="caution">
    <text evidence="8">The sequence shown here is derived from an EMBL/GenBank/DDBJ whole genome shotgun (WGS) entry which is preliminary data.</text>
</comment>
<evidence type="ECO:0000256" key="5">
    <source>
        <dbReference type="ARBA" id="ARBA00022989"/>
    </source>
</evidence>
<dbReference type="SUPFAM" id="SSF103473">
    <property type="entry name" value="MFS general substrate transporter"/>
    <property type="match status" value="1"/>
</dbReference>
<dbReference type="EMBL" id="DWWJ01000155">
    <property type="protein sequence ID" value="HJC41597.1"/>
    <property type="molecule type" value="Genomic_DNA"/>
</dbReference>
<dbReference type="InterPro" id="IPR036259">
    <property type="entry name" value="MFS_trans_sf"/>
</dbReference>
<dbReference type="GO" id="GO:0005886">
    <property type="term" value="C:plasma membrane"/>
    <property type="evidence" value="ECO:0007669"/>
    <property type="project" value="UniProtKB-SubCell"/>
</dbReference>
<evidence type="ECO:0000256" key="1">
    <source>
        <dbReference type="ARBA" id="ARBA00004651"/>
    </source>
</evidence>
<dbReference type="CDD" id="cd06173">
    <property type="entry name" value="MFS_MefA_like"/>
    <property type="match status" value="1"/>
</dbReference>
<keyword evidence="4 7" id="KW-0812">Transmembrane</keyword>
<dbReference type="InterPro" id="IPR011701">
    <property type="entry name" value="MFS"/>
</dbReference>
<gene>
    <name evidence="8" type="ORF">H9701_08595</name>
</gene>
<feature type="transmembrane region" description="Helical" evidence="7">
    <location>
        <begin position="12"/>
        <end position="35"/>
    </location>
</feature>
<dbReference type="Proteomes" id="UP000823882">
    <property type="component" value="Unassembled WGS sequence"/>
</dbReference>
<feature type="transmembrane region" description="Helical" evidence="7">
    <location>
        <begin position="283"/>
        <end position="303"/>
    </location>
</feature>
<dbReference type="AlphaFoldDB" id="A0A9D2NZZ6"/>
<reference evidence="8" key="1">
    <citation type="journal article" date="2021" name="PeerJ">
        <title>Extensive microbial diversity within the chicken gut microbiome revealed by metagenomics and culture.</title>
        <authorList>
            <person name="Gilroy R."/>
            <person name="Ravi A."/>
            <person name="Getino M."/>
            <person name="Pursley I."/>
            <person name="Horton D.L."/>
            <person name="Alikhan N.F."/>
            <person name="Baker D."/>
            <person name="Gharbi K."/>
            <person name="Hall N."/>
            <person name="Watson M."/>
            <person name="Adriaenssens E.M."/>
            <person name="Foster-Nyarko E."/>
            <person name="Jarju S."/>
            <person name="Secka A."/>
            <person name="Antonio M."/>
            <person name="Oren A."/>
            <person name="Chaudhuri R.R."/>
            <person name="La Ragione R."/>
            <person name="Hildebrand F."/>
            <person name="Pallen M.J."/>
        </authorList>
    </citation>
    <scope>NUCLEOTIDE SEQUENCE</scope>
    <source>
        <strain evidence="8">CHK186-1790</strain>
    </source>
</reference>
<reference evidence="8" key="2">
    <citation type="submission" date="2021-04" db="EMBL/GenBank/DDBJ databases">
        <authorList>
            <person name="Gilroy R."/>
        </authorList>
    </citation>
    <scope>NUCLEOTIDE SEQUENCE</scope>
    <source>
        <strain evidence="8">CHK186-1790</strain>
    </source>
</reference>
<evidence type="ECO:0000256" key="3">
    <source>
        <dbReference type="ARBA" id="ARBA00022475"/>
    </source>
</evidence>
<evidence type="ECO:0000256" key="2">
    <source>
        <dbReference type="ARBA" id="ARBA00022448"/>
    </source>
</evidence>
<keyword evidence="3" id="KW-1003">Cell membrane</keyword>
<feature type="non-terminal residue" evidence="8">
    <location>
        <position position="345"/>
    </location>
</feature>
<evidence type="ECO:0000256" key="4">
    <source>
        <dbReference type="ARBA" id="ARBA00022692"/>
    </source>
</evidence>
<name>A0A9D2NZZ6_9FIRM</name>
<dbReference type="PANTHER" id="PTHR43266">
    <property type="entry name" value="MACROLIDE-EFFLUX PROTEIN"/>
    <property type="match status" value="1"/>
</dbReference>
<sequence>MIPHWKRKFVLLWVGQAVSILTSMISQYALIWYLTYSTGSAAVLSVATIAAMLPQGLLSPFTGAFADRFDRRVIMMAADGAIGLVSLGLVAAAADGSLTTAAILLALALRSVGSAFHTPCIQAVTPLLAPPEALTRCAGWSQGIQTVSMLLSPALAALLYEQAPLAWVIALDTLGAVFAILGVLLARLPVLRVGDAGQKLRVWADTVEGFRVLKSKRWLWELCLICALFSVVFMPVSALYPLMSIDYFHQGTQGAALVETIWSVGMLLGSVVLGFWGGTRNKVYTMLGSVLFLGVTLVLTGLLPPSGFTAFAVLTMLMGLSAPFFNSIFTALIQEKVEGEYLGRV</sequence>
<evidence type="ECO:0000313" key="9">
    <source>
        <dbReference type="Proteomes" id="UP000823882"/>
    </source>
</evidence>
<accession>A0A9D2NZZ6</accession>
<feature type="transmembrane region" description="Helical" evidence="7">
    <location>
        <begin position="41"/>
        <end position="61"/>
    </location>
</feature>